<keyword evidence="2" id="KW-1185">Reference proteome</keyword>
<gene>
    <name evidence="1" type="ORF">ABW16_01845</name>
</gene>
<organism evidence="1 2">
    <name type="scientific">Mycolicibacter heraklionensis</name>
    <dbReference type="NCBI Taxonomy" id="512402"/>
    <lineage>
        <taxon>Bacteria</taxon>
        <taxon>Bacillati</taxon>
        <taxon>Actinomycetota</taxon>
        <taxon>Actinomycetes</taxon>
        <taxon>Mycobacteriales</taxon>
        <taxon>Mycobacteriaceae</taxon>
        <taxon>Mycolicibacter</taxon>
    </lineage>
</organism>
<comment type="caution">
    <text evidence="1">The sequence shown here is derived from an EMBL/GenBank/DDBJ whole genome shotgun (WGS) entry which is preliminary data.</text>
</comment>
<sequence>MSDPAVEAARRAWKGRQIPMPPDLIVAAREALTPIRELHRPFTRDYLGGDGRTVCDHCLGPVDWPCLTARFAYASEELP</sequence>
<protein>
    <submittedName>
        <fullName evidence="1">Uncharacterized protein</fullName>
    </submittedName>
</protein>
<reference evidence="1 2" key="1">
    <citation type="submission" date="2015-05" db="EMBL/GenBank/DDBJ databases">
        <title>Genome sequence of Mycobacterium heraklionense Davo strain.</title>
        <authorList>
            <person name="Greninger A.L."/>
            <person name="Cunningham G."/>
            <person name="Miller S."/>
        </authorList>
    </citation>
    <scope>NUCLEOTIDE SEQUENCE [LARGE SCALE GENOMIC DNA]</scope>
    <source>
        <strain evidence="1 2">Davo</strain>
    </source>
</reference>
<proteinExistence type="predicted"/>
<name>A0ABR5FLP4_9MYCO</name>
<dbReference type="EMBL" id="LDPO01000001">
    <property type="protein sequence ID" value="KLO31900.1"/>
    <property type="molecule type" value="Genomic_DNA"/>
</dbReference>
<dbReference type="Proteomes" id="UP000036464">
    <property type="component" value="Unassembled WGS sequence"/>
</dbReference>
<evidence type="ECO:0000313" key="1">
    <source>
        <dbReference type="EMBL" id="KLO31900.1"/>
    </source>
</evidence>
<dbReference type="RefSeq" id="WP_047317695.1">
    <property type="nucleotide sequence ID" value="NZ_LDPO01000001.1"/>
</dbReference>
<evidence type="ECO:0000313" key="2">
    <source>
        <dbReference type="Proteomes" id="UP000036464"/>
    </source>
</evidence>
<accession>A0ABR5FLP4</accession>